<feature type="repeat" description="ANK" evidence="3">
    <location>
        <begin position="397"/>
        <end position="429"/>
    </location>
</feature>
<sequence>MTCALLDLPVEIFQPIIHDLVTEVGVVEAWKLRGVCRTFAVEISNEIFSHQPERVIRKVLDKKFIRKNIGVYLNNVMKTSAGATGALMHKTKHLLHYITELLGLNQQQERDECARRLFQGLTSRLEAGEIADLIWTDEGPHPSNYGSALWEMMLREITYNKVIQTLLKPITPQEQLAAAVSVGSCDTVDNLFQPTHLQPIITSTSRGHPHGKRYAEVSAGKPWAQSTIKNGNLLEIAAQQDDHEMIHTLVAAYARYKVNLHDDLAAAVAYTIREENVATLEILLGYWVQVQRTQVQRRRSRVHWLASAADKGSLAMIESILHTKGTHTEPMPRKEAEAIIRWGTPVVLRHYLTNGRIDPHKTWAKSTPLIIASRTNDCSIVRELLLAGADINGTAGDGSTALYCACTEGNDESADYLLRKGAVVDLEKWLEEIRRAALGWE</sequence>
<keyword evidence="5" id="KW-1185">Reference proteome</keyword>
<keyword evidence="2 3" id="KW-0040">ANK repeat</keyword>
<dbReference type="InterPro" id="IPR051637">
    <property type="entry name" value="Ank_repeat_dom-contain_49"/>
</dbReference>
<dbReference type="PROSITE" id="PS50088">
    <property type="entry name" value="ANK_REPEAT"/>
    <property type="match status" value="2"/>
</dbReference>
<proteinExistence type="predicted"/>
<dbReference type="EMBL" id="MU001494">
    <property type="protein sequence ID" value="KAF2449804.1"/>
    <property type="molecule type" value="Genomic_DNA"/>
</dbReference>
<dbReference type="SMART" id="SM00248">
    <property type="entry name" value="ANK"/>
    <property type="match status" value="4"/>
</dbReference>
<dbReference type="Gene3D" id="1.25.40.20">
    <property type="entry name" value="Ankyrin repeat-containing domain"/>
    <property type="match status" value="1"/>
</dbReference>
<accession>A0A9P4PVS3</accession>
<dbReference type="PANTHER" id="PTHR24180">
    <property type="entry name" value="CYCLIN-DEPENDENT KINASE INHIBITOR 2C-RELATED"/>
    <property type="match status" value="1"/>
</dbReference>
<comment type="caution">
    <text evidence="4">The sequence shown here is derived from an EMBL/GenBank/DDBJ whole genome shotgun (WGS) entry which is preliminary data.</text>
</comment>
<dbReference type="InterPro" id="IPR002110">
    <property type="entry name" value="Ankyrin_rpt"/>
</dbReference>
<feature type="repeat" description="ANK" evidence="3">
    <location>
        <begin position="364"/>
        <end position="396"/>
    </location>
</feature>
<dbReference type="InterPro" id="IPR036770">
    <property type="entry name" value="Ankyrin_rpt-contain_sf"/>
</dbReference>
<protein>
    <submittedName>
        <fullName evidence="4">Ankyrin</fullName>
    </submittedName>
</protein>
<dbReference type="PANTHER" id="PTHR24180:SF45">
    <property type="entry name" value="POLY [ADP-RIBOSE] POLYMERASE TANKYRASE"/>
    <property type="match status" value="1"/>
</dbReference>
<organism evidence="4 5">
    <name type="scientific">Karstenula rhodostoma CBS 690.94</name>
    <dbReference type="NCBI Taxonomy" id="1392251"/>
    <lineage>
        <taxon>Eukaryota</taxon>
        <taxon>Fungi</taxon>
        <taxon>Dikarya</taxon>
        <taxon>Ascomycota</taxon>
        <taxon>Pezizomycotina</taxon>
        <taxon>Dothideomycetes</taxon>
        <taxon>Pleosporomycetidae</taxon>
        <taxon>Pleosporales</taxon>
        <taxon>Massarineae</taxon>
        <taxon>Didymosphaeriaceae</taxon>
        <taxon>Karstenula</taxon>
    </lineage>
</organism>
<dbReference type="SUPFAM" id="SSF48403">
    <property type="entry name" value="Ankyrin repeat"/>
    <property type="match status" value="1"/>
</dbReference>
<dbReference type="Proteomes" id="UP000799764">
    <property type="component" value="Unassembled WGS sequence"/>
</dbReference>
<dbReference type="Pfam" id="PF12796">
    <property type="entry name" value="Ank_2"/>
    <property type="match status" value="1"/>
</dbReference>
<keyword evidence="1" id="KW-0677">Repeat</keyword>
<evidence type="ECO:0000256" key="3">
    <source>
        <dbReference type="PROSITE-ProRule" id="PRU00023"/>
    </source>
</evidence>
<evidence type="ECO:0000313" key="5">
    <source>
        <dbReference type="Proteomes" id="UP000799764"/>
    </source>
</evidence>
<evidence type="ECO:0000256" key="1">
    <source>
        <dbReference type="ARBA" id="ARBA00022737"/>
    </source>
</evidence>
<gene>
    <name evidence="4" type="ORF">P171DRAFT_480864</name>
</gene>
<dbReference type="AlphaFoldDB" id="A0A9P4PVS3"/>
<reference evidence="4" key="1">
    <citation type="journal article" date="2020" name="Stud. Mycol.">
        <title>101 Dothideomycetes genomes: a test case for predicting lifestyles and emergence of pathogens.</title>
        <authorList>
            <person name="Haridas S."/>
            <person name="Albert R."/>
            <person name="Binder M."/>
            <person name="Bloem J."/>
            <person name="Labutti K."/>
            <person name="Salamov A."/>
            <person name="Andreopoulos B."/>
            <person name="Baker S."/>
            <person name="Barry K."/>
            <person name="Bills G."/>
            <person name="Bluhm B."/>
            <person name="Cannon C."/>
            <person name="Castanera R."/>
            <person name="Culley D."/>
            <person name="Daum C."/>
            <person name="Ezra D."/>
            <person name="Gonzalez J."/>
            <person name="Henrissat B."/>
            <person name="Kuo A."/>
            <person name="Liang C."/>
            <person name="Lipzen A."/>
            <person name="Lutzoni F."/>
            <person name="Magnuson J."/>
            <person name="Mondo S."/>
            <person name="Nolan M."/>
            <person name="Ohm R."/>
            <person name="Pangilinan J."/>
            <person name="Park H.-J."/>
            <person name="Ramirez L."/>
            <person name="Alfaro M."/>
            <person name="Sun H."/>
            <person name="Tritt A."/>
            <person name="Yoshinaga Y."/>
            <person name="Zwiers L.-H."/>
            <person name="Turgeon B."/>
            <person name="Goodwin S."/>
            <person name="Spatafora J."/>
            <person name="Crous P."/>
            <person name="Grigoriev I."/>
        </authorList>
    </citation>
    <scope>NUCLEOTIDE SEQUENCE</scope>
    <source>
        <strain evidence="4">CBS 690.94</strain>
    </source>
</reference>
<evidence type="ECO:0000313" key="4">
    <source>
        <dbReference type="EMBL" id="KAF2449804.1"/>
    </source>
</evidence>
<name>A0A9P4PVS3_9PLEO</name>
<evidence type="ECO:0000256" key="2">
    <source>
        <dbReference type="ARBA" id="ARBA00023043"/>
    </source>
</evidence>
<dbReference type="OrthoDB" id="3787731at2759"/>
<dbReference type="PROSITE" id="PS50297">
    <property type="entry name" value="ANK_REP_REGION"/>
    <property type="match status" value="2"/>
</dbReference>